<organism evidence="1">
    <name type="scientific">Streptomyces sp. FR1</name>
    <dbReference type="NCBI Taxonomy" id="349971"/>
    <lineage>
        <taxon>Bacteria</taxon>
        <taxon>Bacillati</taxon>
        <taxon>Actinomycetota</taxon>
        <taxon>Actinomycetes</taxon>
        <taxon>Kitasatosporales</taxon>
        <taxon>Streptomycetaceae</taxon>
        <taxon>Streptomyces</taxon>
    </lineage>
</organism>
<keyword evidence="1" id="KW-0614">Plasmid</keyword>
<name>V9Z3V9_9ACTN</name>
<sequence>MRLRAAGAFVRHGGLLCPRVRHAVLLLKGPLTWPFTPWSGGRRVPVEALLPGPSASCRSCARTLRLGRITTVFRTAVGQLLRSVARLPRDALLFVAPSWSRDRTATWAAVRVWDGVWVSGGVGAWHTKVWWLSRSRLAEVPVSVRWPATLRSTG</sequence>
<evidence type="ECO:0000313" key="1">
    <source>
        <dbReference type="EMBL" id="AHE39217.1"/>
    </source>
</evidence>
<dbReference type="AlphaFoldDB" id="V9Z3V9"/>
<gene>
    <name evidence="1" type="ORF">pFRL3_440</name>
</gene>
<reference evidence="1" key="1">
    <citation type="submission" date="2013-09" db="EMBL/GenBank/DDBJ databases">
        <title>Complete nucleotide sequence of Streptomyces linear plasmid pFRL3.</title>
        <authorList>
            <person name="Chen Z."/>
            <person name="Fang P."/>
            <person name="Qin Z."/>
        </authorList>
    </citation>
    <scope>NUCLEOTIDE SEQUENCE</scope>
    <source>
        <plasmid evidence="1">pFRL3</plasmid>
    </source>
</reference>
<accession>V9Z3V9</accession>
<dbReference type="EMBL" id="KF602048">
    <property type="protein sequence ID" value="AHE39217.1"/>
    <property type="molecule type" value="Genomic_DNA"/>
</dbReference>
<protein>
    <submittedName>
        <fullName evidence="1">Uncharacterized protein</fullName>
    </submittedName>
</protein>
<proteinExistence type="predicted"/>
<geneLocation type="plasmid" evidence="1">
    <name>pFRL3</name>
</geneLocation>